<evidence type="ECO:0000256" key="3">
    <source>
        <dbReference type="ARBA" id="ARBA00022989"/>
    </source>
</evidence>
<evidence type="ECO:0000256" key="1">
    <source>
        <dbReference type="ARBA" id="ARBA00004141"/>
    </source>
</evidence>
<sequence length="264" mass="30733">MYFIIAGNVLVFLLDQFSSGTFSILLDFYPGAVLQGQIWRLLTFIFIPTTDRLIWFILSMFFYAFLGPFMEREWGTAKFTLFYLCGVLLNIVFGFVSYFLSGLEGFPMASMYYVNLSLFLAFATLYPDIPLRFYFVIPIRAKWLALLYLFLMAWDVIGTPTALLPLILPIRLPSILASLVNYVIFFWTYLSPLIFRVKHQTSRQTINFKKATRDAKKEKGYLHKCAVCGITDADDPNMEFRYCSKCNGYYCYCMNHINNHVHIQ</sequence>
<keyword evidence="6" id="KW-0645">Protease</keyword>
<feature type="transmembrane region" description="Helical" evidence="5">
    <location>
        <begin position="143"/>
        <end position="168"/>
    </location>
</feature>
<evidence type="ECO:0000256" key="4">
    <source>
        <dbReference type="ARBA" id="ARBA00023136"/>
    </source>
</evidence>
<evidence type="ECO:0000256" key="2">
    <source>
        <dbReference type="ARBA" id="ARBA00022692"/>
    </source>
</evidence>
<dbReference type="AlphaFoldDB" id="A0A9D2NYT0"/>
<dbReference type="SUPFAM" id="SSF144091">
    <property type="entry name" value="Rhomboid-like"/>
    <property type="match status" value="1"/>
</dbReference>
<keyword evidence="6" id="KW-0378">Hydrolase</keyword>
<accession>A0A9D2NYT0</accession>
<keyword evidence="4 5" id="KW-0472">Membrane</keyword>
<proteinExistence type="predicted"/>
<feature type="transmembrane region" description="Helical" evidence="5">
    <location>
        <begin position="174"/>
        <end position="195"/>
    </location>
</feature>
<organism evidence="6 7">
    <name type="scientific">Candidatus Intestinimonas pullistercoris</name>
    <dbReference type="NCBI Taxonomy" id="2838623"/>
    <lineage>
        <taxon>Bacteria</taxon>
        <taxon>Bacillati</taxon>
        <taxon>Bacillota</taxon>
        <taxon>Clostridia</taxon>
        <taxon>Eubacteriales</taxon>
        <taxon>Intestinimonas</taxon>
    </lineage>
</organism>
<feature type="transmembrane region" description="Helical" evidence="5">
    <location>
        <begin position="53"/>
        <end position="69"/>
    </location>
</feature>
<reference evidence="6" key="1">
    <citation type="journal article" date="2021" name="PeerJ">
        <title>Extensive microbial diversity within the chicken gut microbiome revealed by metagenomics and culture.</title>
        <authorList>
            <person name="Gilroy R."/>
            <person name="Ravi A."/>
            <person name="Getino M."/>
            <person name="Pursley I."/>
            <person name="Horton D.L."/>
            <person name="Alikhan N.F."/>
            <person name="Baker D."/>
            <person name="Gharbi K."/>
            <person name="Hall N."/>
            <person name="Watson M."/>
            <person name="Adriaenssens E.M."/>
            <person name="Foster-Nyarko E."/>
            <person name="Jarju S."/>
            <person name="Secka A."/>
            <person name="Antonio M."/>
            <person name="Oren A."/>
            <person name="Chaudhuri R.R."/>
            <person name="La Ragione R."/>
            <person name="Hildebrand F."/>
            <person name="Pallen M.J."/>
        </authorList>
    </citation>
    <scope>NUCLEOTIDE SEQUENCE</scope>
    <source>
        <strain evidence="6">CHK186-1790</strain>
    </source>
</reference>
<dbReference type="Gene3D" id="1.20.1540.10">
    <property type="entry name" value="Rhomboid-like"/>
    <property type="match status" value="1"/>
</dbReference>
<comment type="subcellular location">
    <subcellularLocation>
        <location evidence="1">Membrane</location>
        <topology evidence="1">Multi-pass membrane protein</topology>
    </subcellularLocation>
</comment>
<feature type="transmembrane region" description="Helical" evidence="5">
    <location>
        <begin position="112"/>
        <end position="131"/>
    </location>
</feature>
<dbReference type="InterPro" id="IPR035952">
    <property type="entry name" value="Rhomboid-like_sf"/>
</dbReference>
<feature type="transmembrane region" description="Helical" evidence="5">
    <location>
        <begin position="81"/>
        <end position="100"/>
    </location>
</feature>
<evidence type="ECO:0000256" key="5">
    <source>
        <dbReference type="SAM" id="Phobius"/>
    </source>
</evidence>
<evidence type="ECO:0000313" key="6">
    <source>
        <dbReference type="EMBL" id="HJC40417.1"/>
    </source>
</evidence>
<reference evidence="6" key="2">
    <citation type="submission" date="2021-04" db="EMBL/GenBank/DDBJ databases">
        <authorList>
            <person name="Gilroy R."/>
        </authorList>
    </citation>
    <scope>NUCLEOTIDE SEQUENCE</scope>
    <source>
        <strain evidence="6">CHK186-1790</strain>
    </source>
</reference>
<dbReference type="GO" id="GO:0006508">
    <property type="term" value="P:proteolysis"/>
    <property type="evidence" value="ECO:0007669"/>
    <property type="project" value="UniProtKB-KW"/>
</dbReference>
<evidence type="ECO:0000313" key="7">
    <source>
        <dbReference type="Proteomes" id="UP000823882"/>
    </source>
</evidence>
<dbReference type="Proteomes" id="UP000823882">
    <property type="component" value="Unassembled WGS sequence"/>
</dbReference>
<dbReference type="EMBL" id="DWWJ01000047">
    <property type="protein sequence ID" value="HJC40417.1"/>
    <property type="molecule type" value="Genomic_DNA"/>
</dbReference>
<gene>
    <name evidence="6" type="ORF">H9701_02540</name>
</gene>
<comment type="caution">
    <text evidence="6">The sequence shown here is derived from an EMBL/GenBank/DDBJ whole genome shotgun (WGS) entry which is preliminary data.</text>
</comment>
<keyword evidence="2 5" id="KW-0812">Transmembrane</keyword>
<name>A0A9D2NYT0_9FIRM</name>
<dbReference type="GO" id="GO:0016020">
    <property type="term" value="C:membrane"/>
    <property type="evidence" value="ECO:0007669"/>
    <property type="project" value="UniProtKB-SubCell"/>
</dbReference>
<keyword evidence="3 5" id="KW-1133">Transmembrane helix</keyword>
<dbReference type="GO" id="GO:0008233">
    <property type="term" value="F:peptidase activity"/>
    <property type="evidence" value="ECO:0007669"/>
    <property type="project" value="UniProtKB-KW"/>
</dbReference>
<protein>
    <submittedName>
        <fullName evidence="6">Rhomboid family intramembrane serine protease</fullName>
    </submittedName>
</protein>